<accession>A0A5Z8R0V5</accession>
<name>A0A5Z8R0V5_SALET</name>
<sequence>GLKFFCHPWNLNVSRLDMELLFAGVLIFMGKFIR</sequence>
<feature type="non-terminal residue" evidence="1">
    <location>
        <position position="1"/>
    </location>
</feature>
<proteinExistence type="predicted"/>
<reference evidence="1" key="1">
    <citation type="submission" date="2018-05" db="EMBL/GenBank/DDBJ databases">
        <authorList>
            <consortium name="GenomeTrakr network: Whole genome sequencing for foodborne pathogen traceback"/>
        </authorList>
    </citation>
    <scope>NUCLEOTIDE SEQUENCE</scope>
    <source>
        <strain evidence="1">FSIS31800444</strain>
    </source>
</reference>
<gene>
    <name evidence="1" type="ORF">DLQ59_25410</name>
</gene>
<protein>
    <submittedName>
        <fullName evidence="1">Conjugal transfer protein</fullName>
    </submittedName>
</protein>
<dbReference type="AlphaFoldDB" id="A0A5Z8R0V5"/>
<evidence type="ECO:0000313" key="1">
    <source>
        <dbReference type="EMBL" id="ECS9241360.1"/>
    </source>
</evidence>
<organism evidence="1">
    <name type="scientific">Salmonella enterica subsp. enterica serovar 4,[5],12:i:-</name>
    <dbReference type="NCBI Taxonomy" id="440524"/>
    <lineage>
        <taxon>Bacteria</taxon>
        <taxon>Pseudomonadati</taxon>
        <taxon>Pseudomonadota</taxon>
        <taxon>Gammaproteobacteria</taxon>
        <taxon>Enterobacterales</taxon>
        <taxon>Enterobacteriaceae</taxon>
        <taxon>Salmonella</taxon>
    </lineage>
</organism>
<comment type="caution">
    <text evidence="1">The sequence shown here is derived from an EMBL/GenBank/DDBJ whole genome shotgun (WGS) entry which is preliminary data.</text>
</comment>
<dbReference type="EMBL" id="AAKLDM010000097">
    <property type="protein sequence ID" value="ECS9241360.1"/>
    <property type="molecule type" value="Genomic_DNA"/>
</dbReference>